<organism evidence="1 2">
    <name type="scientific">Sphingobacterium daejeonense</name>
    <dbReference type="NCBI Taxonomy" id="371142"/>
    <lineage>
        <taxon>Bacteria</taxon>
        <taxon>Pseudomonadati</taxon>
        <taxon>Bacteroidota</taxon>
        <taxon>Sphingobacteriia</taxon>
        <taxon>Sphingobacteriales</taxon>
        <taxon>Sphingobacteriaceae</taxon>
        <taxon>Sphingobacterium</taxon>
    </lineage>
</organism>
<dbReference type="InterPro" id="IPR036390">
    <property type="entry name" value="WH_DNA-bd_sf"/>
</dbReference>
<dbReference type="RefSeq" id="WP_380897191.1">
    <property type="nucleotide sequence ID" value="NZ_JBHTKY010000019.1"/>
</dbReference>
<dbReference type="SUPFAM" id="SSF46785">
    <property type="entry name" value="Winged helix' DNA-binding domain"/>
    <property type="match status" value="1"/>
</dbReference>
<gene>
    <name evidence="1" type="ORF">ACFQ2C_12825</name>
</gene>
<evidence type="ECO:0000313" key="2">
    <source>
        <dbReference type="Proteomes" id="UP001597205"/>
    </source>
</evidence>
<dbReference type="Proteomes" id="UP001597205">
    <property type="component" value="Unassembled WGS sequence"/>
</dbReference>
<accession>A0ABW3RMR9</accession>
<protein>
    <submittedName>
        <fullName evidence="1">ArsR family transcriptional regulator</fullName>
    </submittedName>
</protein>
<comment type="caution">
    <text evidence="1">The sequence shown here is derived from an EMBL/GenBank/DDBJ whole genome shotgun (WGS) entry which is preliminary data.</text>
</comment>
<name>A0ABW3RMR9_9SPHI</name>
<dbReference type="EMBL" id="JBHTKY010000019">
    <property type="protein sequence ID" value="MFD1166490.1"/>
    <property type="molecule type" value="Genomic_DNA"/>
</dbReference>
<reference evidence="2" key="1">
    <citation type="journal article" date="2019" name="Int. J. Syst. Evol. Microbiol.">
        <title>The Global Catalogue of Microorganisms (GCM) 10K type strain sequencing project: providing services to taxonomists for standard genome sequencing and annotation.</title>
        <authorList>
            <consortium name="The Broad Institute Genomics Platform"/>
            <consortium name="The Broad Institute Genome Sequencing Center for Infectious Disease"/>
            <person name="Wu L."/>
            <person name="Ma J."/>
        </authorList>
    </citation>
    <scope>NUCLEOTIDE SEQUENCE [LARGE SCALE GENOMIC DNA]</scope>
    <source>
        <strain evidence="2">CCUG 52468</strain>
    </source>
</reference>
<dbReference type="Gene3D" id="1.10.10.10">
    <property type="entry name" value="Winged helix-like DNA-binding domain superfamily/Winged helix DNA-binding domain"/>
    <property type="match status" value="1"/>
</dbReference>
<evidence type="ECO:0000313" key="1">
    <source>
        <dbReference type="EMBL" id="MFD1166490.1"/>
    </source>
</evidence>
<proteinExistence type="predicted"/>
<sequence length="182" mass="20651">MLSTFVAHFLFYMLDSLITSKTRLKLLIKFFVSSTNKGYLRGIAEEFNESTNSIRKELNQLTDAGYLNKSQENNKIYYCANVEHPLFQSLQNLVRTFLGIDQAVDQVLDRAGDVEQVSLLGDYANGIDSGTIEVLVTGKDLDSAYLLQLSGKTEKLLGKNIKIYLEKPLEVKQQIILYQKEK</sequence>
<keyword evidence="2" id="KW-1185">Reference proteome</keyword>
<dbReference type="InterPro" id="IPR036388">
    <property type="entry name" value="WH-like_DNA-bd_sf"/>
</dbReference>